<dbReference type="AlphaFoldDB" id="A0A9W8UYK8"/>
<comment type="caution">
    <text evidence="2">The sequence shown here is derived from an EMBL/GenBank/DDBJ whole genome shotgun (WGS) entry which is preliminary data.</text>
</comment>
<gene>
    <name evidence="2" type="ORF">NW755_010724</name>
</gene>
<feature type="chain" id="PRO_5040946485" description="Secreted protein" evidence="1">
    <location>
        <begin position="20"/>
        <end position="234"/>
    </location>
</feature>
<evidence type="ECO:0000313" key="2">
    <source>
        <dbReference type="EMBL" id="KAJ4182035.1"/>
    </source>
</evidence>
<organism evidence="2 3">
    <name type="scientific">Fusarium falciforme</name>
    <dbReference type="NCBI Taxonomy" id="195108"/>
    <lineage>
        <taxon>Eukaryota</taxon>
        <taxon>Fungi</taxon>
        <taxon>Dikarya</taxon>
        <taxon>Ascomycota</taxon>
        <taxon>Pezizomycotina</taxon>
        <taxon>Sordariomycetes</taxon>
        <taxon>Hypocreomycetidae</taxon>
        <taxon>Hypocreales</taxon>
        <taxon>Nectriaceae</taxon>
        <taxon>Fusarium</taxon>
        <taxon>Fusarium solani species complex</taxon>
    </lineage>
</organism>
<keyword evidence="1" id="KW-0732">Signal</keyword>
<keyword evidence="3" id="KW-1185">Reference proteome</keyword>
<feature type="signal peptide" evidence="1">
    <location>
        <begin position="1"/>
        <end position="19"/>
    </location>
</feature>
<reference evidence="2" key="1">
    <citation type="submission" date="2022-09" db="EMBL/GenBank/DDBJ databases">
        <title>Fusarium specimens isolated from Avocado Roots.</title>
        <authorList>
            <person name="Stajich J."/>
            <person name="Roper C."/>
            <person name="Heimlech-Rivalta G."/>
        </authorList>
    </citation>
    <scope>NUCLEOTIDE SEQUENCE</scope>
    <source>
        <strain evidence="2">A02</strain>
    </source>
</reference>
<dbReference type="Proteomes" id="UP001152087">
    <property type="component" value="Unassembled WGS sequence"/>
</dbReference>
<dbReference type="EMBL" id="JAOQAV010000037">
    <property type="protein sequence ID" value="KAJ4182035.1"/>
    <property type="molecule type" value="Genomic_DNA"/>
</dbReference>
<name>A0A9W8UYK8_9HYPO</name>
<proteinExistence type="predicted"/>
<evidence type="ECO:0000256" key="1">
    <source>
        <dbReference type="SAM" id="SignalP"/>
    </source>
</evidence>
<evidence type="ECO:0008006" key="4">
    <source>
        <dbReference type="Google" id="ProtNLM"/>
    </source>
</evidence>
<sequence length="234" mass="25900">MKSSVVFSIFGLVLAPAAAVPAQTSAGNGVESVANTLDKFFPLFSETTDIIENIDFDNAQPTAEASLHDPSPKYVIRDKLNEMLDLCVLLVERFYESKGSDDIKKLNQGEQKEVCDKFDQFTSEFDDFTTSLHMVAIGIDANTKGITKRVLYVMEQIFFGIDFIRHRPLRTLVPMCKDKAEGNAKKILEDLKILITAYGGTTECSRLGGPRVNNRKICPGSGHSVWELPGGIQF</sequence>
<evidence type="ECO:0000313" key="3">
    <source>
        <dbReference type="Proteomes" id="UP001152087"/>
    </source>
</evidence>
<accession>A0A9W8UYK8</accession>
<protein>
    <recommendedName>
        <fullName evidence="4">Secreted protein</fullName>
    </recommendedName>
</protein>
<dbReference type="OrthoDB" id="5081306at2759"/>